<evidence type="ECO:0000313" key="3">
    <source>
        <dbReference type="Proteomes" id="UP001338125"/>
    </source>
</evidence>
<feature type="transmembrane region" description="Helical" evidence="1">
    <location>
        <begin position="59"/>
        <end position="82"/>
    </location>
</feature>
<feature type="transmembrane region" description="Helical" evidence="1">
    <location>
        <begin position="103"/>
        <end position="125"/>
    </location>
</feature>
<reference evidence="2 3" key="1">
    <citation type="submission" date="2024-01" db="EMBL/GenBank/DDBJ databases">
        <title>Complete genome of Cladobotryum mycophilum ATHUM6906.</title>
        <authorList>
            <person name="Christinaki A.C."/>
            <person name="Myridakis A.I."/>
            <person name="Kouvelis V.N."/>
        </authorList>
    </citation>
    <scope>NUCLEOTIDE SEQUENCE [LARGE SCALE GENOMIC DNA]</scope>
    <source>
        <strain evidence="2 3">ATHUM6906</strain>
    </source>
</reference>
<comment type="caution">
    <text evidence="2">The sequence shown here is derived from an EMBL/GenBank/DDBJ whole genome shotgun (WGS) entry which is preliminary data.</text>
</comment>
<dbReference type="EMBL" id="JAVFKD010000012">
    <property type="protein sequence ID" value="KAK5993807.1"/>
    <property type="molecule type" value="Genomic_DNA"/>
</dbReference>
<dbReference type="Proteomes" id="UP001338125">
    <property type="component" value="Unassembled WGS sequence"/>
</dbReference>
<keyword evidence="3" id="KW-1185">Reference proteome</keyword>
<gene>
    <name evidence="2" type="ORF">PT974_07244</name>
</gene>
<proteinExistence type="predicted"/>
<keyword evidence="1" id="KW-0812">Transmembrane</keyword>
<accession>A0ABR0SNS8</accession>
<sequence length="169" mass="18314">MSSNSSKSSPQVKSTPRSLIPVLSTSLNVGMALGGYIMTIPFENREYPGPAIALWFNDFFTPGFIGVTTLGVLTLTSGFRAFRIRKDVGSSQDQANAKAASRWALAGLAFTVIHFGFGNTVLAIMDRILANPELAQPEMASWTSMHIVRTLTTDVPAWLCFVKALLSEI</sequence>
<keyword evidence="1" id="KW-1133">Transmembrane helix</keyword>
<keyword evidence="1" id="KW-0472">Membrane</keyword>
<protein>
    <submittedName>
        <fullName evidence="2">Uncharacterized protein</fullName>
    </submittedName>
</protein>
<feature type="transmembrane region" description="Helical" evidence="1">
    <location>
        <begin position="20"/>
        <end position="39"/>
    </location>
</feature>
<name>A0ABR0SNS8_9HYPO</name>
<organism evidence="2 3">
    <name type="scientific">Cladobotryum mycophilum</name>
    <dbReference type="NCBI Taxonomy" id="491253"/>
    <lineage>
        <taxon>Eukaryota</taxon>
        <taxon>Fungi</taxon>
        <taxon>Dikarya</taxon>
        <taxon>Ascomycota</taxon>
        <taxon>Pezizomycotina</taxon>
        <taxon>Sordariomycetes</taxon>
        <taxon>Hypocreomycetidae</taxon>
        <taxon>Hypocreales</taxon>
        <taxon>Hypocreaceae</taxon>
        <taxon>Cladobotryum</taxon>
    </lineage>
</organism>
<evidence type="ECO:0000256" key="1">
    <source>
        <dbReference type="SAM" id="Phobius"/>
    </source>
</evidence>
<evidence type="ECO:0000313" key="2">
    <source>
        <dbReference type="EMBL" id="KAK5993807.1"/>
    </source>
</evidence>